<organism evidence="2 3">
    <name type="scientific">Cryptococcus amylolentus CBS 6039</name>
    <dbReference type="NCBI Taxonomy" id="1295533"/>
    <lineage>
        <taxon>Eukaryota</taxon>
        <taxon>Fungi</taxon>
        <taxon>Dikarya</taxon>
        <taxon>Basidiomycota</taxon>
        <taxon>Agaricomycotina</taxon>
        <taxon>Tremellomycetes</taxon>
        <taxon>Tremellales</taxon>
        <taxon>Cryptococcaceae</taxon>
        <taxon>Cryptococcus</taxon>
    </lineage>
</organism>
<dbReference type="GO" id="GO:0003735">
    <property type="term" value="F:structural constituent of ribosome"/>
    <property type="evidence" value="ECO:0007669"/>
    <property type="project" value="TreeGrafter"/>
</dbReference>
<name>A0A1E3H939_9TREE</name>
<dbReference type="GO" id="GO:0032543">
    <property type="term" value="P:mitochondrial translation"/>
    <property type="evidence" value="ECO:0007669"/>
    <property type="project" value="TreeGrafter"/>
</dbReference>
<feature type="region of interest" description="Disordered" evidence="1">
    <location>
        <begin position="340"/>
        <end position="361"/>
    </location>
</feature>
<evidence type="ECO:0000256" key="1">
    <source>
        <dbReference type="SAM" id="MobiDB-lite"/>
    </source>
</evidence>
<evidence type="ECO:0008006" key="4">
    <source>
        <dbReference type="Google" id="ProtNLM"/>
    </source>
</evidence>
<keyword evidence="3" id="KW-1185">Reference proteome</keyword>
<feature type="compositionally biased region" description="Acidic residues" evidence="1">
    <location>
        <begin position="35"/>
        <end position="44"/>
    </location>
</feature>
<gene>
    <name evidence="2" type="ORF">L202_08256</name>
</gene>
<dbReference type="Proteomes" id="UP000094065">
    <property type="component" value="Unassembled WGS sequence"/>
</dbReference>
<feature type="region of interest" description="Disordered" evidence="1">
    <location>
        <begin position="218"/>
        <end position="237"/>
    </location>
</feature>
<dbReference type="RefSeq" id="XP_018988764.1">
    <property type="nucleotide sequence ID" value="XM_019143101.1"/>
</dbReference>
<dbReference type="PANTHER" id="PTHR28158:SF1">
    <property type="entry name" value="SMALL RIBOSOMAL SUBUNIT PROTEIN MS45"/>
    <property type="match status" value="1"/>
</dbReference>
<sequence length="361" mass="40764">MFISRSAVAGPSRIPIQATQTVCRRAATRGYASEAQEESAEPADELSQLKLDPSPQLPAGLQKREGRIFYQDWMRVEGRQYRVPQKGQKAKWLGGHVPYTSNPSFRPPPPLSNYTQDAIYADLVRGADVAEVSTKFNVSKSRVDAVRKLKEIEMEFQRRSLPLQRAFLEGMEPLLGVRTPINPRTKKYDVAIARDIDMAYESHPSVSAERLEEQRFESGVGQEGAFGDRSRESAQPGIERTAWEWRDEEKALEDRRLLAAKEAEVKQQPGHEGIVHEVLQKEVQSSSLFPTPAVEESIKRKEREELKAAKAKKDHVDVEGVTVGDIHFVDTSFTKAFVSENKGQKVREKRERRKNRAAGQA</sequence>
<dbReference type="AlphaFoldDB" id="A0A1E3H939"/>
<feature type="region of interest" description="Disordered" evidence="1">
    <location>
        <begin position="28"/>
        <end position="59"/>
    </location>
</feature>
<proteinExistence type="predicted"/>
<feature type="compositionally biased region" description="Basic residues" evidence="1">
    <location>
        <begin position="350"/>
        <end position="361"/>
    </location>
</feature>
<dbReference type="Pfam" id="PF12298">
    <property type="entry name" value="Bot1p"/>
    <property type="match status" value="1"/>
</dbReference>
<accession>A0A1E3H939</accession>
<dbReference type="PANTHER" id="PTHR28158">
    <property type="entry name" value="37S RIBOSOMAL PROTEIN S35, MITOCHONDRIAL"/>
    <property type="match status" value="1"/>
</dbReference>
<comment type="caution">
    <text evidence="2">The sequence shown here is derived from an EMBL/GenBank/DDBJ whole genome shotgun (WGS) entry which is preliminary data.</text>
</comment>
<dbReference type="EMBL" id="AWGJ01000014">
    <property type="protein sequence ID" value="ODN72823.1"/>
    <property type="molecule type" value="Genomic_DNA"/>
</dbReference>
<dbReference type="OrthoDB" id="10052321at2759"/>
<evidence type="ECO:0000313" key="3">
    <source>
        <dbReference type="Proteomes" id="UP000094065"/>
    </source>
</evidence>
<protein>
    <recommendedName>
        <fullName evidence="4">37S ribosomal protein S35, mitochondrial</fullName>
    </recommendedName>
</protein>
<dbReference type="GO" id="GO:0005763">
    <property type="term" value="C:mitochondrial small ribosomal subunit"/>
    <property type="evidence" value="ECO:0007669"/>
    <property type="project" value="TreeGrafter"/>
</dbReference>
<reference evidence="2 3" key="1">
    <citation type="submission" date="2016-06" db="EMBL/GenBank/DDBJ databases">
        <title>Evolution of pathogenesis and genome organization in the Tremellales.</title>
        <authorList>
            <person name="Cuomo C."/>
            <person name="Litvintseva A."/>
            <person name="Heitman J."/>
            <person name="Chen Y."/>
            <person name="Sun S."/>
            <person name="Springer D."/>
            <person name="Dromer F."/>
            <person name="Young S."/>
            <person name="Zeng Q."/>
            <person name="Chapman S."/>
            <person name="Gujja S."/>
            <person name="Saif S."/>
            <person name="Birren B."/>
        </authorList>
    </citation>
    <scope>NUCLEOTIDE SEQUENCE [LARGE SCALE GENOMIC DNA]</scope>
    <source>
        <strain evidence="2 3">CBS 6039</strain>
    </source>
</reference>
<evidence type="ECO:0000313" key="2">
    <source>
        <dbReference type="EMBL" id="ODN72823.1"/>
    </source>
</evidence>
<dbReference type="InterPro" id="IPR021036">
    <property type="entry name" value="Ribosomal_mS45"/>
</dbReference>
<dbReference type="GeneID" id="30159565"/>